<dbReference type="InterPro" id="IPR036291">
    <property type="entry name" value="NAD(P)-bd_dom_sf"/>
</dbReference>
<comment type="caution">
    <text evidence="5">The sequence shown here is derived from an EMBL/GenBank/DDBJ whole genome shotgun (WGS) entry which is preliminary data.</text>
</comment>
<name>A0A101QMI5_STRCK</name>
<keyword evidence="1" id="KW-0560">Oxidoreductase</keyword>
<dbReference type="InterPro" id="IPR028359">
    <property type="entry name" value="UDP_ManNAc/GlcNAc_DH"/>
</dbReference>
<evidence type="ECO:0000259" key="4">
    <source>
        <dbReference type="SMART" id="SM00984"/>
    </source>
</evidence>
<organism evidence="5 6">
    <name type="scientific">Streptomyces corchorusii</name>
    <name type="common">Streptomyces chibaensis</name>
    <dbReference type="NCBI Taxonomy" id="1903"/>
    <lineage>
        <taxon>Bacteria</taxon>
        <taxon>Bacillati</taxon>
        <taxon>Actinomycetota</taxon>
        <taxon>Actinomycetes</taxon>
        <taxon>Kitasatosporales</taxon>
        <taxon>Streptomycetaceae</taxon>
        <taxon>Streptomyces</taxon>
    </lineage>
</organism>
<accession>A0A101QMI5</accession>
<dbReference type="GO" id="GO:0051287">
    <property type="term" value="F:NAD binding"/>
    <property type="evidence" value="ECO:0007669"/>
    <property type="project" value="InterPro"/>
</dbReference>
<evidence type="ECO:0000313" key="5">
    <source>
        <dbReference type="EMBL" id="KUN32588.1"/>
    </source>
</evidence>
<dbReference type="InterPro" id="IPR014026">
    <property type="entry name" value="UDP-Glc/GDP-Man_DH_dimer"/>
</dbReference>
<sequence length="419" mass="44950">MRSDLVVIGLGYVGLPLAVEATRSGMTVVGLDKNAEIVTRLNAGVSHVDDIDDAAVAGVRAQGFTATTDESAVAGADTVVICVPTPLSEHGGPDLTMVESACAAISRHLRPGTLVVLESTTYPGTTDEVVRPLLERSGLTAGRDFHLAFSPERVDPGNQVYGIRNTPKVVGGHTPACATAAAAFYGKIVDTVVQATGTREAEMAKLIENTYRHVNIALVNEMAIFCNELGIDLWDAISCAATKPFGYQAFRPGPGVGGHCIPIDPNYLAHKVRTLGYPFRMVELAQEINTRMPRYVVERAQHLLDRAGKTLGGARVLLLGVTYKADIADQRETSARDVVKRLRARGADVSYHDPYVPGWSVDGTAVPPAADLSAALETADLAILLQRHRVFDLDEIQRRAPLLLDTRGAARPQPHVERL</sequence>
<dbReference type="GO" id="GO:0016628">
    <property type="term" value="F:oxidoreductase activity, acting on the CH-CH group of donors, NAD or NADP as acceptor"/>
    <property type="evidence" value="ECO:0007669"/>
    <property type="project" value="InterPro"/>
</dbReference>
<dbReference type="SUPFAM" id="SSF51735">
    <property type="entry name" value="NAD(P)-binding Rossmann-fold domains"/>
    <property type="match status" value="1"/>
</dbReference>
<dbReference type="PANTHER" id="PTHR43491:SF1">
    <property type="entry name" value="UDP-N-ACETYL-D-MANNOSAMINE DEHYDROGENASE"/>
    <property type="match status" value="1"/>
</dbReference>
<dbReference type="InterPro" id="IPR001732">
    <property type="entry name" value="UDP-Glc/GDP-Man_DH_N"/>
</dbReference>
<dbReference type="GO" id="GO:0016616">
    <property type="term" value="F:oxidoreductase activity, acting on the CH-OH group of donors, NAD or NADP as acceptor"/>
    <property type="evidence" value="ECO:0007669"/>
    <property type="project" value="InterPro"/>
</dbReference>
<evidence type="ECO:0000256" key="2">
    <source>
        <dbReference type="ARBA" id="ARBA00023027"/>
    </source>
</evidence>
<dbReference type="Pfam" id="PF03720">
    <property type="entry name" value="UDPG_MGDP_dh_C"/>
    <property type="match status" value="1"/>
</dbReference>
<dbReference type="InterPro" id="IPR014027">
    <property type="entry name" value="UDP-Glc/GDP-Man_DH_C"/>
</dbReference>
<dbReference type="InterPro" id="IPR017476">
    <property type="entry name" value="UDP-Glc/GDP-Man"/>
</dbReference>
<dbReference type="PIRSF" id="PIRSF500136">
    <property type="entry name" value="UDP_ManNAc_DH"/>
    <property type="match status" value="1"/>
</dbReference>
<protein>
    <submittedName>
        <fullName evidence="5">UDP-N-acetyl-D-glucosamine dehydrogenase</fullName>
    </submittedName>
</protein>
<keyword evidence="6" id="KW-1185">Reference proteome</keyword>
<dbReference type="NCBIfam" id="TIGR03026">
    <property type="entry name" value="NDP-sugDHase"/>
    <property type="match status" value="1"/>
</dbReference>
<dbReference type="Pfam" id="PF00984">
    <property type="entry name" value="UDPG_MGDP_dh"/>
    <property type="match status" value="1"/>
</dbReference>
<dbReference type="RefSeq" id="WP_059261794.1">
    <property type="nucleotide sequence ID" value="NZ_KQ948351.1"/>
</dbReference>
<dbReference type="Proteomes" id="UP000053398">
    <property type="component" value="Unassembled WGS sequence"/>
</dbReference>
<dbReference type="SUPFAM" id="SSF52413">
    <property type="entry name" value="UDP-glucose/GDP-mannose dehydrogenase C-terminal domain"/>
    <property type="match status" value="1"/>
</dbReference>
<dbReference type="PIRSF" id="PIRSF000124">
    <property type="entry name" value="UDPglc_GDPman_dh"/>
    <property type="match status" value="1"/>
</dbReference>
<feature type="domain" description="UDP-glucose/GDP-mannose dehydrogenase C-terminal" evidence="4">
    <location>
        <begin position="317"/>
        <end position="412"/>
    </location>
</feature>
<proteinExistence type="inferred from homology"/>
<evidence type="ECO:0000313" key="6">
    <source>
        <dbReference type="Proteomes" id="UP000053398"/>
    </source>
</evidence>
<comment type="similarity">
    <text evidence="3">Belongs to the UDP-glucose/GDP-mannose dehydrogenase family.</text>
</comment>
<dbReference type="Gene3D" id="3.40.50.720">
    <property type="entry name" value="NAD(P)-binding Rossmann-like Domain"/>
    <property type="match status" value="2"/>
</dbReference>
<dbReference type="EMBL" id="LMWP01000002">
    <property type="protein sequence ID" value="KUN32588.1"/>
    <property type="molecule type" value="Genomic_DNA"/>
</dbReference>
<dbReference type="Pfam" id="PF03721">
    <property type="entry name" value="UDPG_MGDP_dh_N"/>
    <property type="match status" value="1"/>
</dbReference>
<gene>
    <name evidence="5" type="ORF">AQJ11_03430</name>
</gene>
<reference evidence="5 6" key="1">
    <citation type="submission" date="2015-10" db="EMBL/GenBank/DDBJ databases">
        <title>Draft genome sequence of Streptomyces corchorusii DSM 40340, type strain for the species Streptomyces corchorusii.</title>
        <authorList>
            <person name="Ruckert C."/>
            <person name="Winkler A."/>
            <person name="Kalinowski J."/>
            <person name="Kampfer P."/>
            <person name="Glaeser S."/>
        </authorList>
    </citation>
    <scope>NUCLEOTIDE SEQUENCE [LARGE SCALE GENOMIC DNA]</scope>
    <source>
        <strain evidence="5 6">DSM 40340</strain>
    </source>
</reference>
<dbReference type="SMART" id="SM00984">
    <property type="entry name" value="UDPG_MGDP_dh_C"/>
    <property type="match status" value="1"/>
</dbReference>
<dbReference type="InterPro" id="IPR036220">
    <property type="entry name" value="UDP-Glc/GDP-Man_DH_C_sf"/>
</dbReference>
<evidence type="ECO:0000256" key="1">
    <source>
        <dbReference type="ARBA" id="ARBA00023002"/>
    </source>
</evidence>
<dbReference type="AlphaFoldDB" id="A0A101QMI5"/>
<dbReference type="InterPro" id="IPR008927">
    <property type="entry name" value="6-PGluconate_DH-like_C_sf"/>
</dbReference>
<dbReference type="GO" id="GO:0000271">
    <property type="term" value="P:polysaccharide biosynthetic process"/>
    <property type="evidence" value="ECO:0007669"/>
    <property type="project" value="InterPro"/>
</dbReference>
<dbReference type="PANTHER" id="PTHR43491">
    <property type="entry name" value="UDP-N-ACETYL-D-MANNOSAMINE DEHYDROGENASE"/>
    <property type="match status" value="1"/>
</dbReference>
<keyword evidence="2" id="KW-0520">NAD</keyword>
<evidence type="ECO:0000256" key="3">
    <source>
        <dbReference type="PIRNR" id="PIRNR000124"/>
    </source>
</evidence>
<dbReference type="SUPFAM" id="SSF48179">
    <property type="entry name" value="6-phosphogluconate dehydrogenase C-terminal domain-like"/>
    <property type="match status" value="1"/>
</dbReference>